<reference evidence="1" key="2">
    <citation type="submission" date="2021-02" db="EMBL/GenBank/DDBJ databases">
        <authorList>
            <person name="Kimball J.A."/>
            <person name="Haas M.W."/>
            <person name="Macchietto M."/>
            <person name="Kono T."/>
            <person name="Duquette J."/>
            <person name="Shao M."/>
        </authorList>
    </citation>
    <scope>NUCLEOTIDE SEQUENCE</scope>
    <source>
        <tissue evidence="1">Fresh leaf tissue</tissue>
    </source>
</reference>
<organism evidence="1 2">
    <name type="scientific">Zizania palustris</name>
    <name type="common">Northern wild rice</name>
    <dbReference type="NCBI Taxonomy" id="103762"/>
    <lineage>
        <taxon>Eukaryota</taxon>
        <taxon>Viridiplantae</taxon>
        <taxon>Streptophyta</taxon>
        <taxon>Embryophyta</taxon>
        <taxon>Tracheophyta</taxon>
        <taxon>Spermatophyta</taxon>
        <taxon>Magnoliopsida</taxon>
        <taxon>Liliopsida</taxon>
        <taxon>Poales</taxon>
        <taxon>Poaceae</taxon>
        <taxon>BOP clade</taxon>
        <taxon>Oryzoideae</taxon>
        <taxon>Oryzeae</taxon>
        <taxon>Zizaniinae</taxon>
        <taxon>Zizania</taxon>
    </lineage>
</organism>
<comment type="caution">
    <text evidence="1">The sequence shown here is derived from an EMBL/GenBank/DDBJ whole genome shotgun (WGS) entry which is preliminary data.</text>
</comment>
<name>A0A8J5SJS9_ZIZPA</name>
<dbReference type="AlphaFoldDB" id="A0A8J5SJS9"/>
<reference evidence="1" key="1">
    <citation type="journal article" date="2021" name="bioRxiv">
        <title>Whole Genome Assembly and Annotation of Northern Wild Rice, Zizania palustris L., Supports a Whole Genome Duplication in the Zizania Genus.</title>
        <authorList>
            <person name="Haas M."/>
            <person name="Kono T."/>
            <person name="Macchietto M."/>
            <person name="Millas R."/>
            <person name="McGilp L."/>
            <person name="Shao M."/>
            <person name="Duquette J."/>
            <person name="Hirsch C.N."/>
            <person name="Kimball J."/>
        </authorList>
    </citation>
    <scope>NUCLEOTIDE SEQUENCE</scope>
    <source>
        <tissue evidence="1">Fresh leaf tissue</tissue>
    </source>
</reference>
<protein>
    <submittedName>
        <fullName evidence="1">Uncharacterized protein</fullName>
    </submittedName>
</protein>
<dbReference type="EMBL" id="JAAALK010000285">
    <property type="protein sequence ID" value="KAG8065377.1"/>
    <property type="molecule type" value="Genomic_DNA"/>
</dbReference>
<proteinExistence type="predicted"/>
<evidence type="ECO:0000313" key="2">
    <source>
        <dbReference type="Proteomes" id="UP000729402"/>
    </source>
</evidence>
<dbReference type="Proteomes" id="UP000729402">
    <property type="component" value="Unassembled WGS sequence"/>
</dbReference>
<accession>A0A8J5SJS9</accession>
<keyword evidence="2" id="KW-1185">Reference proteome</keyword>
<evidence type="ECO:0000313" key="1">
    <source>
        <dbReference type="EMBL" id="KAG8065377.1"/>
    </source>
</evidence>
<gene>
    <name evidence="1" type="ORF">GUJ93_ZPchr0004g38805</name>
</gene>
<sequence>MRRLRANVGRTPGAGCAGRAPALYAGRMPSWLRQPCACALAPRPYSRPRSAPAPLRPLRAQRLDHWFAGFPPDRTAVALVAII</sequence>